<comment type="caution">
    <text evidence="1">The sequence shown here is derived from an EMBL/GenBank/DDBJ whole genome shotgun (WGS) entry which is preliminary data.</text>
</comment>
<evidence type="ECO:0000313" key="1">
    <source>
        <dbReference type="EMBL" id="GLV60135.1"/>
    </source>
</evidence>
<dbReference type="Proteomes" id="UP001344906">
    <property type="component" value="Unassembled WGS sequence"/>
</dbReference>
<gene>
    <name evidence="1" type="ORF">KDH_69580</name>
</gene>
<keyword evidence="2" id="KW-1185">Reference proteome</keyword>
<organism evidence="1 2">
    <name type="scientific">Dictyobacter halimunensis</name>
    <dbReference type="NCBI Taxonomy" id="3026934"/>
    <lineage>
        <taxon>Bacteria</taxon>
        <taxon>Bacillati</taxon>
        <taxon>Chloroflexota</taxon>
        <taxon>Ktedonobacteria</taxon>
        <taxon>Ktedonobacterales</taxon>
        <taxon>Dictyobacteraceae</taxon>
        <taxon>Dictyobacter</taxon>
    </lineage>
</organism>
<name>A0ABQ6G0V3_9CHLR</name>
<accession>A0ABQ6G0V3</accession>
<reference evidence="1 2" key="1">
    <citation type="submission" date="2023-02" db="EMBL/GenBank/DDBJ databases">
        <title>Dictyobacter halimunensis sp. nov., a new member of the class Ktedonobacteria from forest soil in a geothermal area.</title>
        <authorList>
            <person name="Rachmania M.K."/>
            <person name="Ningsih F."/>
            <person name="Sakai Y."/>
            <person name="Yabe S."/>
            <person name="Yokota A."/>
            <person name="Sjamsuridzal W."/>
        </authorList>
    </citation>
    <scope>NUCLEOTIDE SEQUENCE [LARGE SCALE GENOMIC DNA]</scope>
    <source>
        <strain evidence="1 2">S3.2.2.5</strain>
    </source>
</reference>
<sequence>MQSLLQDILQPATTILLRAIDATLKSNTMLFKVRSEQIITSSNTQEILKQFLQSPLFRDMFLEVDRLRELLSYSTWDFIDGEPVQLFPSGNPVLEPLQLILTPMDEQSLAERLHWMLTSADSPYQKQVSEQRAQEILRDFFWEVFTRQSWPLEQPLVQQFWHDHPWSFYAVAPNFLPSTGYYYASEEYELPDFA</sequence>
<protein>
    <submittedName>
        <fullName evidence="1">Uncharacterized protein</fullName>
    </submittedName>
</protein>
<proteinExistence type="predicted"/>
<dbReference type="EMBL" id="BSRI01000002">
    <property type="protein sequence ID" value="GLV60135.1"/>
    <property type="molecule type" value="Genomic_DNA"/>
</dbReference>
<evidence type="ECO:0000313" key="2">
    <source>
        <dbReference type="Proteomes" id="UP001344906"/>
    </source>
</evidence>
<dbReference type="RefSeq" id="WP_338257121.1">
    <property type="nucleotide sequence ID" value="NZ_BSRI01000002.1"/>
</dbReference>